<proteinExistence type="predicted"/>
<evidence type="ECO:0000313" key="1">
    <source>
        <dbReference type="EMBL" id="MBB4618684.1"/>
    </source>
</evidence>
<keyword evidence="2" id="KW-1185">Reference proteome</keyword>
<dbReference type="EMBL" id="JACHNY010000006">
    <property type="protein sequence ID" value="MBB4618684.1"/>
    <property type="molecule type" value="Genomic_DNA"/>
</dbReference>
<accession>A0A7W7AKG7</accession>
<name>A0A7W7AKG7_9SPHN</name>
<organism evidence="1 2">
    <name type="scientific">Sphingomonas abaci</name>
    <dbReference type="NCBI Taxonomy" id="237611"/>
    <lineage>
        <taxon>Bacteria</taxon>
        <taxon>Pseudomonadati</taxon>
        <taxon>Pseudomonadota</taxon>
        <taxon>Alphaproteobacteria</taxon>
        <taxon>Sphingomonadales</taxon>
        <taxon>Sphingomonadaceae</taxon>
        <taxon>Sphingomonas</taxon>
    </lineage>
</organism>
<sequence>MSEVYPTLKLPVPRAGEWIDFFVAPMKARFCLYWRINDGDRDDPDTVQFGFISAHKSDSAAREKMRWLTGEYARQGRAA</sequence>
<dbReference type="Proteomes" id="UP000574769">
    <property type="component" value="Unassembled WGS sequence"/>
</dbReference>
<gene>
    <name evidence="1" type="ORF">GGQ96_002830</name>
</gene>
<reference evidence="1 2" key="1">
    <citation type="submission" date="2020-08" db="EMBL/GenBank/DDBJ databases">
        <title>Genomic Encyclopedia of Type Strains, Phase IV (KMG-IV): sequencing the most valuable type-strain genomes for metagenomic binning, comparative biology and taxonomic classification.</title>
        <authorList>
            <person name="Goeker M."/>
        </authorList>
    </citation>
    <scope>NUCLEOTIDE SEQUENCE [LARGE SCALE GENOMIC DNA]</scope>
    <source>
        <strain evidence="1 2">DSM 15867</strain>
    </source>
</reference>
<dbReference type="AlphaFoldDB" id="A0A7W7AKG7"/>
<comment type="caution">
    <text evidence="1">The sequence shown here is derived from an EMBL/GenBank/DDBJ whole genome shotgun (WGS) entry which is preliminary data.</text>
</comment>
<protein>
    <submittedName>
        <fullName evidence="1">Uncharacterized protein</fullName>
    </submittedName>
</protein>
<evidence type="ECO:0000313" key="2">
    <source>
        <dbReference type="Proteomes" id="UP000574769"/>
    </source>
</evidence>
<dbReference type="RefSeq" id="WP_184115827.1">
    <property type="nucleotide sequence ID" value="NZ_JACHNY010000006.1"/>
</dbReference>